<proteinExistence type="predicted"/>
<comment type="caution">
    <text evidence="1">The sequence shown here is derived from an EMBL/GenBank/DDBJ whole genome shotgun (WGS) entry which is preliminary data.</text>
</comment>
<sequence>MQIKSPIFCIPRELRDHIYTYYVYEEDGYFHDFASGKLTRSHQQPIDLGLTFTCKPIAKELRGLALRINQITFTTGRSEDDDNTPHDEYRGFRSRAGRYESLLALTRVAKMQMLMHASECITPAVLRQIEERHAEDGSFFTDHFRATCEYGPIGSFEDSLEGFVGYMTKDASEVPPSFRSALDTALTLASADPRFTSLARKAFDKDLNSPKWRTIFRSKAFDLVLKWQPAPWHIPSSNELSMLEALLSDPDEAIHHSYRGEWGAQTDYSVGVWYFSATAVAIELLKRLSTRGLRACNIVIQEDRKAVAHPAYHARD</sequence>
<dbReference type="EMBL" id="JAKJXO020000013">
    <property type="protein sequence ID" value="KAL1597302.1"/>
    <property type="molecule type" value="Genomic_DNA"/>
</dbReference>
<protein>
    <submittedName>
        <fullName evidence="1">Uncharacterized protein</fullName>
    </submittedName>
</protein>
<name>A0ABR3QYR7_9PLEO</name>
<evidence type="ECO:0000313" key="2">
    <source>
        <dbReference type="Proteomes" id="UP001521785"/>
    </source>
</evidence>
<gene>
    <name evidence="1" type="ORF">SLS60_008886</name>
</gene>
<accession>A0ABR3QYR7</accession>
<reference evidence="1 2" key="1">
    <citation type="submission" date="2024-02" db="EMBL/GenBank/DDBJ databases">
        <title>De novo assembly and annotation of 12 fungi associated with fruit tree decline syndrome in Ontario, Canada.</title>
        <authorList>
            <person name="Sulman M."/>
            <person name="Ellouze W."/>
            <person name="Ilyukhin E."/>
        </authorList>
    </citation>
    <scope>NUCLEOTIDE SEQUENCE [LARGE SCALE GENOMIC DNA]</scope>
    <source>
        <strain evidence="1 2">M42-189</strain>
    </source>
</reference>
<dbReference type="Proteomes" id="UP001521785">
    <property type="component" value="Unassembled WGS sequence"/>
</dbReference>
<keyword evidence="2" id="KW-1185">Reference proteome</keyword>
<organism evidence="1 2">
    <name type="scientific">Paraconiothyrium brasiliense</name>
    <dbReference type="NCBI Taxonomy" id="300254"/>
    <lineage>
        <taxon>Eukaryota</taxon>
        <taxon>Fungi</taxon>
        <taxon>Dikarya</taxon>
        <taxon>Ascomycota</taxon>
        <taxon>Pezizomycotina</taxon>
        <taxon>Dothideomycetes</taxon>
        <taxon>Pleosporomycetidae</taxon>
        <taxon>Pleosporales</taxon>
        <taxon>Massarineae</taxon>
        <taxon>Didymosphaeriaceae</taxon>
        <taxon>Paraconiothyrium</taxon>
    </lineage>
</organism>
<evidence type="ECO:0000313" key="1">
    <source>
        <dbReference type="EMBL" id="KAL1597302.1"/>
    </source>
</evidence>